<keyword evidence="4 9" id="KW-0812">Transmembrane</keyword>
<keyword evidence="9" id="KW-0735">Signal-anchor</keyword>
<dbReference type="Pfam" id="PF03567">
    <property type="entry name" value="Sulfotransfer_2"/>
    <property type="match status" value="1"/>
</dbReference>
<evidence type="ECO:0000256" key="1">
    <source>
        <dbReference type="ARBA" id="ARBA00004323"/>
    </source>
</evidence>
<evidence type="ECO:0000256" key="6">
    <source>
        <dbReference type="ARBA" id="ARBA00023034"/>
    </source>
</evidence>
<feature type="transmembrane region" description="Helical" evidence="9">
    <location>
        <begin position="49"/>
        <end position="69"/>
    </location>
</feature>
<keyword evidence="5 9" id="KW-1133">Transmembrane helix</keyword>
<dbReference type="EMBL" id="JAODUP010000004">
    <property type="protein sequence ID" value="KAK2170140.1"/>
    <property type="molecule type" value="Genomic_DNA"/>
</dbReference>
<name>A0AAD9NHE1_9ANNE</name>
<dbReference type="EC" id="2.8.2.-" evidence="9"/>
<evidence type="ECO:0000256" key="8">
    <source>
        <dbReference type="ARBA" id="ARBA00023180"/>
    </source>
</evidence>
<dbReference type="Proteomes" id="UP001208570">
    <property type="component" value="Unassembled WGS sequence"/>
</dbReference>
<evidence type="ECO:0000256" key="9">
    <source>
        <dbReference type="RuleBase" id="RU364020"/>
    </source>
</evidence>
<dbReference type="GO" id="GO:0016051">
    <property type="term" value="P:carbohydrate biosynthetic process"/>
    <property type="evidence" value="ECO:0007669"/>
    <property type="project" value="InterPro"/>
</dbReference>
<comment type="similarity">
    <text evidence="2 9">Belongs to the sulfotransferase 2 family.</text>
</comment>
<dbReference type="GO" id="GO:0008146">
    <property type="term" value="F:sulfotransferase activity"/>
    <property type="evidence" value="ECO:0007669"/>
    <property type="project" value="InterPro"/>
</dbReference>
<keyword evidence="9" id="KW-0119">Carbohydrate metabolism</keyword>
<organism evidence="10 11">
    <name type="scientific">Paralvinella palmiformis</name>
    <dbReference type="NCBI Taxonomy" id="53620"/>
    <lineage>
        <taxon>Eukaryota</taxon>
        <taxon>Metazoa</taxon>
        <taxon>Spiralia</taxon>
        <taxon>Lophotrochozoa</taxon>
        <taxon>Annelida</taxon>
        <taxon>Polychaeta</taxon>
        <taxon>Sedentaria</taxon>
        <taxon>Canalipalpata</taxon>
        <taxon>Terebellida</taxon>
        <taxon>Terebelliformia</taxon>
        <taxon>Alvinellidae</taxon>
        <taxon>Paralvinella</taxon>
    </lineage>
</organism>
<evidence type="ECO:0000313" key="11">
    <source>
        <dbReference type="Proteomes" id="UP001208570"/>
    </source>
</evidence>
<keyword evidence="6 9" id="KW-0333">Golgi apparatus</keyword>
<dbReference type="PANTHER" id="PTHR12137:SF54">
    <property type="entry name" value="CARBOHYDRATE SULFOTRANSFERASE"/>
    <property type="match status" value="1"/>
</dbReference>
<evidence type="ECO:0000256" key="7">
    <source>
        <dbReference type="ARBA" id="ARBA00023136"/>
    </source>
</evidence>
<comment type="subcellular location">
    <subcellularLocation>
        <location evidence="1 9">Golgi apparatus membrane</location>
        <topology evidence="1 9">Single-pass type II membrane protein</topology>
    </subcellularLocation>
</comment>
<dbReference type="AlphaFoldDB" id="A0AAD9NHE1"/>
<sequence>MQDKVSNFKCLLKSPACLRLGTMSSASLTCYRCLCAFTGVLPKRKMTKLTYSILAIIAVGLLLIGMYRLSEFSRGPLKIGFLTVCPQDIRRRYIKEACSRMNVTRPSKPPYLKHIVIDHWHKLAYCLIPKVGSRTIRTILGALLTRNASYVSGMDFPRIPGISILANMPPSLQQQVMEKYKKMIVVRHPYDRLLSVFDSKLLPTHREMVVELLAKNVRQINKYFSDVKGKETSFDPNEQTLSFEEFVGVISSQYNAGFRDRHWKTMFEHCDPCTIEYDFVLRLETLAKDYRVLSSYLHPPKWLTNSAPYLEQMKTSLLNPEEKMFNLLWRYENIDSVSLEGLKNVYEKDLGLFGYTWDVEKGANCRIPLGDGTYCC</sequence>
<keyword evidence="7 9" id="KW-0472">Membrane</keyword>
<keyword evidence="8 9" id="KW-0325">Glycoprotein</keyword>
<gene>
    <name evidence="10" type="ORF">LSH36_4g12043</name>
</gene>
<proteinExistence type="inferred from homology"/>
<dbReference type="PANTHER" id="PTHR12137">
    <property type="entry name" value="CARBOHYDRATE SULFOTRANSFERASE"/>
    <property type="match status" value="1"/>
</dbReference>
<dbReference type="InterPro" id="IPR005331">
    <property type="entry name" value="Sulfotransferase"/>
</dbReference>
<dbReference type="GO" id="GO:0000139">
    <property type="term" value="C:Golgi membrane"/>
    <property type="evidence" value="ECO:0007669"/>
    <property type="project" value="UniProtKB-SubCell"/>
</dbReference>
<evidence type="ECO:0000256" key="5">
    <source>
        <dbReference type="ARBA" id="ARBA00022989"/>
    </source>
</evidence>
<evidence type="ECO:0000313" key="10">
    <source>
        <dbReference type="EMBL" id="KAK2170140.1"/>
    </source>
</evidence>
<evidence type="ECO:0000256" key="2">
    <source>
        <dbReference type="ARBA" id="ARBA00006339"/>
    </source>
</evidence>
<evidence type="ECO:0000256" key="4">
    <source>
        <dbReference type="ARBA" id="ARBA00022692"/>
    </source>
</evidence>
<protein>
    <recommendedName>
        <fullName evidence="9">Carbohydrate sulfotransferase</fullName>
        <ecNumber evidence="9">2.8.2.-</ecNumber>
    </recommendedName>
</protein>
<comment type="caution">
    <text evidence="10">The sequence shown here is derived from an EMBL/GenBank/DDBJ whole genome shotgun (WGS) entry which is preliminary data.</text>
</comment>
<keyword evidence="11" id="KW-1185">Reference proteome</keyword>
<reference evidence="10" key="1">
    <citation type="journal article" date="2023" name="Mol. Biol. Evol.">
        <title>Third-Generation Sequencing Reveals the Adaptive Role of the Epigenome in Three Deep-Sea Polychaetes.</title>
        <authorList>
            <person name="Perez M."/>
            <person name="Aroh O."/>
            <person name="Sun Y."/>
            <person name="Lan Y."/>
            <person name="Juniper S.K."/>
            <person name="Young C.R."/>
            <person name="Angers B."/>
            <person name="Qian P.Y."/>
        </authorList>
    </citation>
    <scope>NUCLEOTIDE SEQUENCE</scope>
    <source>
        <strain evidence="10">P08H-3</strain>
    </source>
</reference>
<dbReference type="InterPro" id="IPR018011">
    <property type="entry name" value="Carb_sulfotrans_8-10"/>
</dbReference>
<accession>A0AAD9NHE1</accession>
<keyword evidence="3 9" id="KW-0808">Transferase</keyword>
<evidence type="ECO:0000256" key="3">
    <source>
        <dbReference type="ARBA" id="ARBA00022679"/>
    </source>
</evidence>